<organism evidence="3 4">
    <name type="scientific">Otariodibacter oris</name>
    <dbReference type="NCBI Taxonomy" id="1032623"/>
    <lineage>
        <taxon>Bacteria</taxon>
        <taxon>Pseudomonadati</taxon>
        <taxon>Pseudomonadota</taxon>
        <taxon>Gammaproteobacteria</taxon>
        <taxon>Pasteurellales</taxon>
        <taxon>Pasteurellaceae</taxon>
        <taxon>Otariodibacter</taxon>
    </lineage>
</organism>
<sequence>MNKVQIRGIDILVAPHQQTLIEYLLGDGDEIKRGILIAINAEKVIISESDPIIRDVLHNAEYNYADGISIVLSIKKKYPEYTDIQRIAGADLWVGLMKKASQLNMPVFLVGAQAVTLAETNDKLVEMGVNVVGTQDGYFDRESEEEIIQRIAQSGAKLVTVALGSPKQELFIQKAQSIYPDALYMGVGGTYDVFTGKVKRAPQFWQKLGLEWLYRLLSQPTRWRRQLRLAKYACYYWLNRL</sequence>
<dbReference type="PANTHER" id="PTHR34136:SF1">
    <property type="entry name" value="UDP-N-ACETYL-D-MANNOSAMINURONIC ACID TRANSFERASE"/>
    <property type="match status" value="1"/>
</dbReference>
<dbReference type="AlphaFoldDB" id="A0A420XEW9"/>
<keyword evidence="4" id="KW-1185">Reference proteome</keyword>
<dbReference type="OrthoDB" id="9808602at2"/>
<dbReference type="GO" id="GO:0016758">
    <property type="term" value="F:hexosyltransferase activity"/>
    <property type="evidence" value="ECO:0007669"/>
    <property type="project" value="TreeGrafter"/>
</dbReference>
<name>A0A420XEW9_9PAST</name>
<reference evidence="3 4" key="1">
    <citation type="submission" date="2018-10" db="EMBL/GenBank/DDBJ databases">
        <title>Genomic Encyclopedia of Type Strains, Phase IV (KMG-IV): sequencing the most valuable type-strain genomes for metagenomic binning, comparative biology and taxonomic classification.</title>
        <authorList>
            <person name="Goeker M."/>
        </authorList>
    </citation>
    <scope>NUCLEOTIDE SEQUENCE [LARGE SCALE GENOMIC DNA]</scope>
    <source>
        <strain evidence="3 4">DSM 23800</strain>
    </source>
</reference>
<dbReference type="PANTHER" id="PTHR34136">
    <property type="match status" value="1"/>
</dbReference>
<evidence type="ECO:0000313" key="4">
    <source>
        <dbReference type="Proteomes" id="UP000280099"/>
    </source>
</evidence>
<comment type="caution">
    <text evidence="3">The sequence shown here is derived from an EMBL/GenBank/DDBJ whole genome shotgun (WGS) entry which is preliminary data.</text>
</comment>
<dbReference type="Proteomes" id="UP000280099">
    <property type="component" value="Unassembled WGS sequence"/>
</dbReference>
<dbReference type="NCBIfam" id="TIGR00696">
    <property type="entry name" value="wecG_tagA_cpsF"/>
    <property type="match status" value="1"/>
</dbReference>
<dbReference type="EMBL" id="RBJC01000012">
    <property type="protein sequence ID" value="RKR70512.1"/>
    <property type="molecule type" value="Genomic_DNA"/>
</dbReference>
<dbReference type="CDD" id="cd06533">
    <property type="entry name" value="Glyco_transf_WecG_TagA"/>
    <property type="match status" value="1"/>
</dbReference>
<proteinExistence type="predicted"/>
<evidence type="ECO:0000256" key="1">
    <source>
        <dbReference type="ARBA" id="ARBA00022676"/>
    </source>
</evidence>
<keyword evidence="2 3" id="KW-0808">Transferase</keyword>
<evidence type="ECO:0000256" key="2">
    <source>
        <dbReference type="ARBA" id="ARBA00022679"/>
    </source>
</evidence>
<gene>
    <name evidence="3" type="ORF">DES31_1956</name>
</gene>
<keyword evidence="1" id="KW-0328">Glycosyltransferase</keyword>
<dbReference type="NCBIfam" id="NF002980">
    <property type="entry name" value="PRK03692.1"/>
    <property type="match status" value="1"/>
</dbReference>
<dbReference type="InterPro" id="IPR004629">
    <property type="entry name" value="WecG_TagA_CpsF"/>
</dbReference>
<protein>
    <submittedName>
        <fullName evidence="3">UDP-N-acetyl-D-mannosaminouronate:lipid I N-acetyl-D-mannosaminouronosyltransferase</fullName>
    </submittedName>
</protein>
<dbReference type="Pfam" id="PF03808">
    <property type="entry name" value="Glyco_tran_WecG"/>
    <property type="match status" value="1"/>
</dbReference>
<dbReference type="RefSeq" id="WP_121124408.1">
    <property type="nucleotide sequence ID" value="NZ_CP016604.1"/>
</dbReference>
<evidence type="ECO:0000313" key="3">
    <source>
        <dbReference type="EMBL" id="RKR70512.1"/>
    </source>
</evidence>
<accession>A0A420XEW9</accession>